<keyword evidence="3" id="KW-1185">Reference proteome</keyword>
<dbReference type="Proteomes" id="UP000029273">
    <property type="component" value="Unassembled WGS sequence"/>
</dbReference>
<dbReference type="Pfam" id="PF22308">
    <property type="entry name" value="DUF6969"/>
    <property type="match status" value="1"/>
</dbReference>
<reference evidence="2 3" key="1">
    <citation type="journal article" date="2014" name="Genome Announc.">
        <title>Draft Genome Sequence of the Iron-Oxidizing, Acidophilic, and Halotolerant 'Thiobacillus prosperus' Type Strain DSM 5130.</title>
        <authorList>
            <person name="Ossandon F.J."/>
            <person name="Cardenas J.P."/>
            <person name="Corbett M."/>
            <person name="Quatrini R."/>
            <person name="Holmes D.S."/>
            <person name="Watkin E."/>
        </authorList>
    </citation>
    <scope>NUCLEOTIDE SEQUENCE [LARGE SCALE GENOMIC DNA]</scope>
    <source>
        <strain evidence="2 3">DSM 5130</strain>
    </source>
</reference>
<dbReference type="STRING" id="160660.BJI67_00105"/>
<protein>
    <recommendedName>
        <fullName evidence="1">DUF6969 domain-containing protein</fullName>
    </recommendedName>
</protein>
<sequence length="248" mass="27597">MTPPLPPLAAPVATALGAGVRAALLAAGDEIRECYRALERGGLNVVGEILRGQGEFVEYEHYPREEVGDADSRAQYYYHAHRDDTTEHGHFHAFIRTGLLDAPPAPYAAMHVDEAWPEGKEAIAHLVAIAMDDWGYPVGLFTTNRWVTGETWYPASTVKALVPRFAIDHANPSWPVNRWITAMLRLFRPHIDGLLAHRDAAIEVWQQAFPGRDAFADRRLEVIGYLPIDVEAWLAELRAASELRASIS</sequence>
<dbReference type="InterPro" id="IPR054242">
    <property type="entry name" value="DUF6969"/>
</dbReference>
<dbReference type="EMBL" id="JQSG02000006">
    <property type="protein sequence ID" value="OBS08400.1"/>
    <property type="molecule type" value="Genomic_DNA"/>
</dbReference>
<name>A0A1A6C1H8_9GAMM</name>
<feature type="domain" description="DUF6969" evidence="1">
    <location>
        <begin position="26"/>
        <end position="228"/>
    </location>
</feature>
<dbReference type="AlphaFoldDB" id="A0A1A6C1H8"/>
<gene>
    <name evidence="2" type="ORF">Thpro_022650</name>
</gene>
<evidence type="ECO:0000313" key="2">
    <source>
        <dbReference type="EMBL" id="OBS08400.1"/>
    </source>
</evidence>
<dbReference type="OrthoDB" id="6115415at2"/>
<evidence type="ECO:0000313" key="3">
    <source>
        <dbReference type="Proteomes" id="UP000029273"/>
    </source>
</evidence>
<evidence type="ECO:0000259" key="1">
    <source>
        <dbReference type="Pfam" id="PF22308"/>
    </source>
</evidence>
<comment type="caution">
    <text evidence="2">The sequence shown here is derived from an EMBL/GenBank/DDBJ whole genome shotgun (WGS) entry which is preliminary data.</text>
</comment>
<organism evidence="2 3">
    <name type="scientific">Acidihalobacter prosperus</name>
    <dbReference type="NCBI Taxonomy" id="160660"/>
    <lineage>
        <taxon>Bacteria</taxon>
        <taxon>Pseudomonadati</taxon>
        <taxon>Pseudomonadota</taxon>
        <taxon>Gammaproteobacteria</taxon>
        <taxon>Chromatiales</taxon>
        <taxon>Ectothiorhodospiraceae</taxon>
        <taxon>Acidihalobacter</taxon>
    </lineage>
</organism>
<accession>A0A1A6C1H8</accession>
<proteinExistence type="predicted"/>
<dbReference type="RefSeq" id="WP_145930863.1">
    <property type="nucleotide sequence ID" value="NZ_JQSG02000006.1"/>
</dbReference>